<proteinExistence type="predicted"/>
<evidence type="ECO:0000313" key="2">
    <source>
        <dbReference type="EMBL" id="VFR44229.1"/>
    </source>
</evidence>
<name>A0A484Q2A5_9ZZZZ</name>
<dbReference type="EMBL" id="CAADIE010000001">
    <property type="protein sequence ID" value="VFR32402.1"/>
    <property type="molecule type" value="Genomic_DNA"/>
</dbReference>
<reference evidence="1" key="1">
    <citation type="submission" date="2019-03" db="EMBL/GenBank/DDBJ databases">
        <authorList>
            <person name="Danneels B."/>
        </authorList>
    </citation>
    <scope>NUCLEOTIDE SEQUENCE</scope>
</reference>
<dbReference type="AlphaFoldDB" id="A0A484Q2A5"/>
<sequence>MSNLTSREHYDLMAAFEREHRGRMDREPKESWQRGIIYQDGHVNEMFLIYRRGYAYGQCVARTKEPSHDR</sequence>
<accession>A0A484Q2A5</accession>
<protein>
    <submittedName>
        <fullName evidence="1">Uncharacterized protein</fullName>
    </submittedName>
</protein>
<dbReference type="EMBL" id="CAADIH010000018">
    <property type="protein sequence ID" value="VFR44229.1"/>
    <property type="molecule type" value="Genomic_DNA"/>
</dbReference>
<evidence type="ECO:0000313" key="1">
    <source>
        <dbReference type="EMBL" id="VFR32402.1"/>
    </source>
</evidence>
<gene>
    <name evidence="1" type="ORF">BER1_1097</name>
    <name evidence="2" type="ORF">BER2_1680</name>
</gene>
<organism evidence="1">
    <name type="scientific">plant metagenome</name>
    <dbReference type="NCBI Taxonomy" id="1297885"/>
    <lineage>
        <taxon>unclassified sequences</taxon>
        <taxon>metagenomes</taxon>
        <taxon>organismal metagenomes</taxon>
    </lineage>
</organism>